<dbReference type="PaxDb" id="2903-EOD05119"/>
<dbReference type="KEGG" id="ehx:EMIHUDRAFT_220204"/>
<dbReference type="PANTHER" id="PTHR11905">
    <property type="entry name" value="ADAM A DISINTEGRIN AND METALLOPROTEASE DOMAIN"/>
    <property type="match status" value="1"/>
</dbReference>
<dbReference type="InterPro" id="IPR036436">
    <property type="entry name" value="Disintegrin_dom_sf"/>
</dbReference>
<dbReference type="AlphaFoldDB" id="A0A0D3I1I4"/>
<dbReference type="InterPro" id="IPR001762">
    <property type="entry name" value="Disintegrin_dom"/>
</dbReference>
<dbReference type="EnsemblProtists" id="EOD05119">
    <property type="protein sequence ID" value="EOD05119"/>
    <property type="gene ID" value="EMIHUDRAFT_220204"/>
</dbReference>
<dbReference type="InterPro" id="IPR024079">
    <property type="entry name" value="MetalloPept_cat_dom_sf"/>
</dbReference>
<organism evidence="6 7">
    <name type="scientific">Emiliania huxleyi (strain CCMP1516)</name>
    <dbReference type="NCBI Taxonomy" id="280463"/>
    <lineage>
        <taxon>Eukaryota</taxon>
        <taxon>Haptista</taxon>
        <taxon>Haptophyta</taxon>
        <taxon>Prymnesiophyceae</taxon>
        <taxon>Isochrysidales</taxon>
        <taxon>Noelaerhabdaceae</taxon>
        <taxon>Emiliania</taxon>
    </lineage>
</organism>
<evidence type="ECO:0000256" key="2">
    <source>
        <dbReference type="ARBA" id="ARBA00022737"/>
    </source>
</evidence>
<dbReference type="STRING" id="2903.R1D8K4"/>
<keyword evidence="7" id="KW-1185">Reference proteome</keyword>
<protein>
    <recommendedName>
        <fullName evidence="5">Disintegrin domain-containing protein</fullName>
    </recommendedName>
</protein>
<keyword evidence="1" id="KW-0732">Signal</keyword>
<dbReference type="PROSITE" id="PS50214">
    <property type="entry name" value="DISINTEGRIN_2"/>
    <property type="match status" value="2"/>
</dbReference>
<evidence type="ECO:0000256" key="1">
    <source>
        <dbReference type="ARBA" id="ARBA00022729"/>
    </source>
</evidence>
<dbReference type="Pfam" id="PF13688">
    <property type="entry name" value="Reprolysin_5"/>
    <property type="match status" value="1"/>
</dbReference>
<reference evidence="6" key="2">
    <citation type="submission" date="2024-10" db="UniProtKB">
        <authorList>
            <consortium name="EnsemblProtists"/>
        </authorList>
    </citation>
    <scope>IDENTIFICATION</scope>
</reference>
<evidence type="ECO:0000313" key="6">
    <source>
        <dbReference type="EnsemblProtists" id="EOD05119"/>
    </source>
</evidence>
<feature type="region of interest" description="Disordered" evidence="4">
    <location>
        <begin position="62"/>
        <end position="85"/>
    </location>
</feature>
<dbReference type="Gene3D" id="3.40.390.10">
    <property type="entry name" value="Collagenase (Catalytic Domain)"/>
    <property type="match status" value="1"/>
</dbReference>
<feature type="domain" description="Disintegrin" evidence="5">
    <location>
        <begin position="420"/>
        <end position="487"/>
    </location>
</feature>
<accession>A0A0D3I1I4</accession>
<dbReference type="RefSeq" id="XP_005757548.1">
    <property type="nucleotide sequence ID" value="XM_005757491.1"/>
</dbReference>
<dbReference type="InterPro" id="IPR011936">
    <property type="entry name" value="Myxo_disulph_rpt"/>
</dbReference>
<keyword evidence="2" id="KW-0677">Repeat</keyword>
<sequence length="614" mass="63628">MHIYEGGKDFILEPAANFDIASAGPGVSEDHTILFPAEAAAPLFGGRQSMLPSVARGFEPRTRRDVTDRQLSALGTLPDGPPYGRLSSCPTDDSFTSGIGIVVDHGFAARVGGTEASVLAEVASLLSSVNMVYLDQIGIELRLGAVIINLDASGDPDITGPNHAPAIPGQRDSCGAEISDSYTNETGHAAATLQLTSIAVRKGTTKLLGRLANWAGRAAPPCPGCSSWHLLTDCFPAPGTVGIALPDSACLPLRSRRGVAYDLDVACDGECDFRLPNGNAARIGYRVEEECPAGEFLCQAPVGLTSWTGARTWRTLAHELGHTFGASHTFGLGGIMDYQGGGEQFYDNGDICSYVDSILAGSSQTCLVSQKAVCGDALFSIGSTEQCDDGNGVDGDGCDANCQVECGYECTEDGGRSSCSPLCGNGVVDLAHNEECDDESACCSECRLVTGAECSDGECCSSSCHLEPSSKACGDGLGSCGAEGRCDTSEALLCSEGTCLDLTTVLGYWQRSRAYLAAGTPCVAASGDPGKCNRIGECEAATRCGDGILEGREECDDSSACCDQSTCRLVAGAACSGGECCSSECTFYTASTACDGNAGYCHRLSDWVRLSRGP</sequence>
<reference evidence="7" key="1">
    <citation type="journal article" date="2013" name="Nature">
        <title>Pan genome of the phytoplankton Emiliania underpins its global distribution.</title>
        <authorList>
            <person name="Read B.A."/>
            <person name="Kegel J."/>
            <person name="Klute M.J."/>
            <person name="Kuo A."/>
            <person name="Lefebvre S.C."/>
            <person name="Maumus F."/>
            <person name="Mayer C."/>
            <person name="Miller J."/>
            <person name="Monier A."/>
            <person name="Salamov A."/>
            <person name="Young J."/>
            <person name="Aguilar M."/>
            <person name="Claverie J.M."/>
            <person name="Frickenhaus S."/>
            <person name="Gonzalez K."/>
            <person name="Herman E.K."/>
            <person name="Lin Y.C."/>
            <person name="Napier J."/>
            <person name="Ogata H."/>
            <person name="Sarno A.F."/>
            <person name="Shmutz J."/>
            <person name="Schroeder D."/>
            <person name="de Vargas C."/>
            <person name="Verret F."/>
            <person name="von Dassow P."/>
            <person name="Valentin K."/>
            <person name="Van de Peer Y."/>
            <person name="Wheeler G."/>
            <person name="Dacks J.B."/>
            <person name="Delwiche C.F."/>
            <person name="Dyhrman S.T."/>
            <person name="Glockner G."/>
            <person name="John U."/>
            <person name="Richards T."/>
            <person name="Worden A.Z."/>
            <person name="Zhang X."/>
            <person name="Grigoriev I.V."/>
            <person name="Allen A.E."/>
            <person name="Bidle K."/>
            <person name="Borodovsky M."/>
            <person name="Bowler C."/>
            <person name="Brownlee C."/>
            <person name="Cock J.M."/>
            <person name="Elias M."/>
            <person name="Gladyshev V.N."/>
            <person name="Groth M."/>
            <person name="Guda C."/>
            <person name="Hadaegh A."/>
            <person name="Iglesias-Rodriguez M.D."/>
            <person name="Jenkins J."/>
            <person name="Jones B.M."/>
            <person name="Lawson T."/>
            <person name="Leese F."/>
            <person name="Lindquist E."/>
            <person name="Lobanov A."/>
            <person name="Lomsadze A."/>
            <person name="Malik S.B."/>
            <person name="Marsh M.E."/>
            <person name="Mackinder L."/>
            <person name="Mock T."/>
            <person name="Mueller-Roeber B."/>
            <person name="Pagarete A."/>
            <person name="Parker M."/>
            <person name="Probert I."/>
            <person name="Quesneville H."/>
            <person name="Raines C."/>
            <person name="Rensing S.A."/>
            <person name="Riano-Pachon D.M."/>
            <person name="Richier S."/>
            <person name="Rokitta S."/>
            <person name="Shiraiwa Y."/>
            <person name="Soanes D.M."/>
            <person name="van der Giezen M."/>
            <person name="Wahlund T.M."/>
            <person name="Williams B."/>
            <person name="Wilson W."/>
            <person name="Wolfe G."/>
            <person name="Wurch L.L."/>
        </authorList>
    </citation>
    <scope>NUCLEOTIDE SEQUENCE</scope>
</reference>
<name>A0A0D3I1I4_EMIH1</name>
<dbReference type="SUPFAM" id="SSF57552">
    <property type="entry name" value="Blood coagulation inhibitor (disintegrin)"/>
    <property type="match status" value="1"/>
</dbReference>
<evidence type="ECO:0000313" key="7">
    <source>
        <dbReference type="Proteomes" id="UP000013827"/>
    </source>
</evidence>
<evidence type="ECO:0000256" key="4">
    <source>
        <dbReference type="SAM" id="MobiDB-lite"/>
    </source>
</evidence>
<dbReference type="GeneID" id="17251278"/>
<dbReference type="HOGENOM" id="CLU_445125_0_0_1"/>
<proteinExistence type="predicted"/>
<keyword evidence="3" id="KW-1015">Disulfide bond</keyword>
<dbReference type="SUPFAM" id="SSF55486">
    <property type="entry name" value="Metalloproteases ('zincins'), catalytic domain"/>
    <property type="match status" value="1"/>
</dbReference>
<dbReference type="Gene3D" id="4.10.70.10">
    <property type="entry name" value="Disintegrin domain"/>
    <property type="match status" value="1"/>
</dbReference>
<dbReference type="GO" id="GO:0008237">
    <property type="term" value="F:metallopeptidase activity"/>
    <property type="evidence" value="ECO:0007669"/>
    <property type="project" value="InterPro"/>
</dbReference>
<dbReference type="Proteomes" id="UP000013827">
    <property type="component" value="Unassembled WGS sequence"/>
</dbReference>
<evidence type="ECO:0000256" key="3">
    <source>
        <dbReference type="ARBA" id="ARBA00023157"/>
    </source>
</evidence>
<evidence type="ECO:0000259" key="5">
    <source>
        <dbReference type="PROSITE" id="PS50214"/>
    </source>
</evidence>
<feature type="domain" description="Disintegrin" evidence="5">
    <location>
        <begin position="541"/>
        <end position="614"/>
    </location>
</feature>
<dbReference type="NCBIfam" id="TIGR02232">
    <property type="entry name" value="myxo_disulf_rpt"/>
    <property type="match status" value="1"/>
</dbReference>
<dbReference type="PANTHER" id="PTHR11905:SF159">
    <property type="entry name" value="ADAM METALLOPROTEASE"/>
    <property type="match status" value="1"/>
</dbReference>
<dbReference type="SMART" id="SM00050">
    <property type="entry name" value="DISIN"/>
    <property type="match status" value="1"/>
</dbReference>